<gene>
    <name evidence="1" type="ORF">METZ01_LOCUS201698</name>
</gene>
<evidence type="ECO:0000313" key="1">
    <source>
        <dbReference type="EMBL" id="SVB48844.1"/>
    </source>
</evidence>
<feature type="non-terminal residue" evidence="1">
    <location>
        <position position="81"/>
    </location>
</feature>
<dbReference type="EMBL" id="UINC01044004">
    <property type="protein sequence ID" value="SVB48844.1"/>
    <property type="molecule type" value="Genomic_DNA"/>
</dbReference>
<reference evidence="1" key="1">
    <citation type="submission" date="2018-05" db="EMBL/GenBank/DDBJ databases">
        <authorList>
            <person name="Lanie J.A."/>
            <person name="Ng W.-L."/>
            <person name="Kazmierczak K.M."/>
            <person name="Andrzejewski T.M."/>
            <person name="Davidsen T.M."/>
            <person name="Wayne K.J."/>
            <person name="Tettelin H."/>
            <person name="Glass J.I."/>
            <person name="Rusch D."/>
            <person name="Podicherti R."/>
            <person name="Tsui H.-C.T."/>
            <person name="Winkler M.E."/>
        </authorList>
    </citation>
    <scope>NUCLEOTIDE SEQUENCE</scope>
</reference>
<protein>
    <submittedName>
        <fullName evidence="1">Uncharacterized protein</fullName>
    </submittedName>
</protein>
<dbReference type="AlphaFoldDB" id="A0A382EFJ0"/>
<name>A0A382EFJ0_9ZZZZ</name>
<sequence>MAWLCAAFSAGAHPISMSNGVANVREDEVLVELRIMLEDLVLFHSLKADAKTIFNANDLRQSAEKHDDFLLKHFTIRDGDG</sequence>
<accession>A0A382EFJ0</accession>
<proteinExistence type="predicted"/>
<organism evidence="1">
    <name type="scientific">marine metagenome</name>
    <dbReference type="NCBI Taxonomy" id="408172"/>
    <lineage>
        <taxon>unclassified sequences</taxon>
        <taxon>metagenomes</taxon>
        <taxon>ecological metagenomes</taxon>
    </lineage>
</organism>